<protein>
    <recommendedName>
        <fullName evidence="9">Siderochrome-iron transporter</fullName>
    </recommendedName>
</protein>
<dbReference type="RefSeq" id="XP_066613954.1">
    <property type="nucleotide sequence ID" value="XM_066757570.1"/>
</dbReference>
<feature type="transmembrane region" description="Helical" evidence="6">
    <location>
        <begin position="367"/>
        <end position="386"/>
    </location>
</feature>
<feature type="transmembrane region" description="Helical" evidence="6">
    <location>
        <begin position="248"/>
        <end position="268"/>
    </location>
</feature>
<feature type="transmembrane region" description="Helical" evidence="6">
    <location>
        <begin position="198"/>
        <end position="219"/>
    </location>
</feature>
<evidence type="ECO:0000256" key="3">
    <source>
        <dbReference type="ARBA" id="ARBA00022989"/>
    </source>
</evidence>
<reference evidence="8" key="1">
    <citation type="submission" date="2015-01" db="EMBL/GenBank/DDBJ databases">
        <title>The Genome Sequence of Cryptococcus gattii MMRL2647.</title>
        <authorList>
            <consortium name="The Broad Institute Genomics Platform"/>
            <person name="Cuomo C."/>
            <person name="Litvintseva A."/>
            <person name="Chen Y."/>
            <person name="Heitman J."/>
            <person name="Sun S."/>
            <person name="Springer D."/>
            <person name="Dromer F."/>
            <person name="Young S."/>
            <person name="Zeng Q."/>
            <person name="Gargeya S."/>
            <person name="Abouelleil A."/>
            <person name="Alvarado L."/>
            <person name="Chapman S.B."/>
            <person name="Gainer-Dewar J."/>
            <person name="Goldberg J."/>
            <person name="Griggs A."/>
            <person name="Gujja S."/>
            <person name="Hansen M."/>
            <person name="Howarth C."/>
            <person name="Imamovic A."/>
            <person name="Larimer J."/>
            <person name="Murphy C."/>
            <person name="Naylor J."/>
            <person name="Pearson M."/>
            <person name="Priest M."/>
            <person name="Roberts A."/>
            <person name="Saif S."/>
            <person name="Shea T."/>
            <person name="Sykes S."/>
            <person name="Wortman J."/>
            <person name="Nusbaum C."/>
            <person name="Birren B."/>
        </authorList>
    </citation>
    <scope>NUCLEOTIDE SEQUENCE [LARGE SCALE GENOMIC DNA]</scope>
    <source>
        <strain evidence="8">IND107</strain>
    </source>
</reference>
<comment type="caution">
    <text evidence="7">The sequence shown here is derived from an EMBL/GenBank/DDBJ whole genome shotgun (WGS) entry which is preliminary data.</text>
</comment>
<keyword evidence="2 6" id="KW-0812">Transmembrane</keyword>
<feature type="transmembrane region" description="Helical" evidence="6">
    <location>
        <begin position="100"/>
        <end position="130"/>
    </location>
</feature>
<dbReference type="Gene3D" id="1.20.1250.20">
    <property type="entry name" value="MFS general substrate transporter like domains"/>
    <property type="match status" value="1"/>
</dbReference>
<keyword evidence="3 6" id="KW-1133">Transmembrane helix</keyword>
<keyword evidence="8" id="KW-1185">Reference proteome</keyword>
<organism evidence="7 8">
    <name type="scientific">Cryptococcus tetragattii IND107</name>
    <dbReference type="NCBI Taxonomy" id="1296105"/>
    <lineage>
        <taxon>Eukaryota</taxon>
        <taxon>Fungi</taxon>
        <taxon>Dikarya</taxon>
        <taxon>Basidiomycota</taxon>
        <taxon>Agaricomycotina</taxon>
        <taxon>Tremellomycetes</taxon>
        <taxon>Tremellales</taxon>
        <taxon>Cryptococcaceae</taxon>
        <taxon>Cryptococcus</taxon>
        <taxon>Cryptococcus gattii species complex</taxon>
    </lineage>
</organism>
<dbReference type="GeneID" id="91989925"/>
<evidence type="ECO:0000256" key="4">
    <source>
        <dbReference type="ARBA" id="ARBA00023136"/>
    </source>
</evidence>
<feature type="transmembrane region" description="Helical" evidence="6">
    <location>
        <begin position="537"/>
        <end position="556"/>
    </location>
</feature>
<evidence type="ECO:0000256" key="6">
    <source>
        <dbReference type="SAM" id="Phobius"/>
    </source>
</evidence>
<reference evidence="7 8" key="2">
    <citation type="submission" date="2024-01" db="EMBL/GenBank/DDBJ databases">
        <title>Comparative genomics of Cryptococcus and Kwoniella reveals pathogenesis evolution and contrasting modes of karyotype evolution via chromosome fusion or intercentromeric recombination.</title>
        <authorList>
            <person name="Coelho M.A."/>
            <person name="David-Palma M."/>
            <person name="Shea T."/>
            <person name="Bowers K."/>
            <person name="Mcginley-Smith S."/>
            <person name="Mohammad A.W."/>
            <person name="Gnirke A."/>
            <person name="Yurkov A.M."/>
            <person name="Nowrousian M."/>
            <person name="Sun S."/>
            <person name="Cuomo C.A."/>
            <person name="Heitman J."/>
        </authorList>
    </citation>
    <scope>NUCLEOTIDE SEQUENCE [LARGE SCALE GENOMIC DNA]</scope>
    <source>
        <strain evidence="7 8">IND107</strain>
    </source>
</reference>
<evidence type="ECO:0000313" key="7">
    <source>
        <dbReference type="EMBL" id="KAL0249767.1"/>
    </source>
</evidence>
<feature type="transmembrane region" description="Helical" evidence="6">
    <location>
        <begin position="406"/>
        <end position="424"/>
    </location>
</feature>
<accession>A0ABR3BS27</accession>
<comment type="subcellular location">
    <subcellularLocation>
        <location evidence="1">Membrane</location>
        <topology evidence="1">Multi-pass membrane protein</topology>
    </subcellularLocation>
</comment>
<dbReference type="InterPro" id="IPR036259">
    <property type="entry name" value="MFS_trans_sf"/>
</dbReference>
<feature type="transmembrane region" description="Helical" evidence="6">
    <location>
        <begin position="469"/>
        <end position="490"/>
    </location>
</feature>
<feature type="region of interest" description="Disordered" evidence="5">
    <location>
        <begin position="1"/>
        <end position="41"/>
    </location>
</feature>
<evidence type="ECO:0000256" key="5">
    <source>
        <dbReference type="SAM" id="MobiDB-lite"/>
    </source>
</evidence>
<dbReference type="EMBL" id="ATAM02000005">
    <property type="protein sequence ID" value="KAL0249767.1"/>
    <property type="molecule type" value="Genomic_DNA"/>
</dbReference>
<name>A0ABR3BS27_9TREE</name>
<feature type="transmembrane region" description="Helical" evidence="6">
    <location>
        <begin position="280"/>
        <end position="298"/>
    </location>
</feature>
<sequence>MSAPYRQQEDRAEYDDPNLPRLSEHEFEDSSSEFSEDPKAPVKRGITSASRILSVITKKDIRIAYLALTLLALGMAFAQYTEATFTAYAASAFKSHSELAAAGVVAPVFSMITYLIFVIMSGVFLLGLSFPWSSSLDAMMAGCKNVQTYIGANVFSGLSGTGYTIVLQIYYAETTAIRERALWNVAADSFTSGWRWGYGMWSVINAVLAIPFIAILFSWHRRVRHSPNVPHLPPHASIVDQLFHEYDLIGSCLLVVSVALILIPLTLAKGVASKWTDDNIAMICVGFGLLVLFIAWSTPKRWRPKWLFTPRLPLIPWYTLKNRSPMSMFVINMCDFMSYGAFTTYFQNFLQVAVRTSASKASMIDNTLRIVFQVTELVVGLVMRFWTPACIKLGLGKRLFHTRYPVWIGIPLCALSIGIDINFVQHPRRKSAIASYVIAKAIYGMFQTSAQITVQASSRRRELAIATGIFYFAASLGGAIGVAVAGAVWLNTLPGALVKNLPASRRFHGSITVAISYDPNFEIGLAILKSYVHTMKILAIVATCLQIPMLISMFFIEDLQLTEDEQIILAGKRIGLGKKKQEKVDEREGEEEVKIVEKEKPVVKADKVSLKGDDS</sequence>
<dbReference type="PANTHER" id="PTHR23501:SF87">
    <property type="entry name" value="SIDEROPHORE IRON TRANSPORTER 2"/>
    <property type="match status" value="1"/>
</dbReference>
<evidence type="ECO:0000313" key="8">
    <source>
        <dbReference type="Proteomes" id="UP000054399"/>
    </source>
</evidence>
<keyword evidence="4 6" id="KW-0472">Membrane</keyword>
<gene>
    <name evidence="7" type="ORF">I308_103069</name>
</gene>
<evidence type="ECO:0000256" key="2">
    <source>
        <dbReference type="ARBA" id="ARBA00022692"/>
    </source>
</evidence>
<evidence type="ECO:0008006" key="9">
    <source>
        <dbReference type="Google" id="ProtNLM"/>
    </source>
</evidence>
<proteinExistence type="predicted"/>
<dbReference type="SUPFAM" id="SSF103473">
    <property type="entry name" value="MFS general substrate transporter"/>
    <property type="match status" value="1"/>
</dbReference>
<feature type="transmembrane region" description="Helical" evidence="6">
    <location>
        <begin position="63"/>
        <end position="80"/>
    </location>
</feature>
<evidence type="ECO:0000256" key="1">
    <source>
        <dbReference type="ARBA" id="ARBA00004141"/>
    </source>
</evidence>
<dbReference type="Proteomes" id="UP000054399">
    <property type="component" value="Unassembled WGS sequence"/>
</dbReference>
<dbReference type="PANTHER" id="PTHR23501">
    <property type="entry name" value="MAJOR FACILITATOR SUPERFAMILY"/>
    <property type="match status" value="1"/>
</dbReference>
<feature type="compositionally biased region" description="Acidic residues" evidence="5">
    <location>
        <begin position="26"/>
        <end position="35"/>
    </location>
</feature>